<reference evidence="2 3" key="1">
    <citation type="journal article" date="2022" name="bioRxiv">
        <title>Genomics of Preaxostyla Flagellates Illuminates Evolutionary Transitions and the Path Towards Mitochondrial Loss.</title>
        <authorList>
            <person name="Novak L.V.F."/>
            <person name="Treitli S.C."/>
            <person name="Pyrih J."/>
            <person name="Halakuc P."/>
            <person name="Pipaliya S.V."/>
            <person name="Vacek V."/>
            <person name="Brzon O."/>
            <person name="Soukal P."/>
            <person name="Eme L."/>
            <person name="Dacks J.B."/>
            <person name="Karnkowska A."/>
            <person name="Elias M."/>
            <person name="Hampl V."/>
        </authorList>
    </citation>
    <scope>NUCLEOTIDE SEQUENCE [LARGE SCALE GENOMIC DNA]</scope>
    <source>
        <strain evidence="2">NAU3</strain>
        <tissue evidence="2">Gut</tissue>
    </source>
</reference>
<evidence type="ECO:0000256" key="1">
    <source>
        <dbReference type="SAM" id="Phobius"/>
    </source>
</evidence>
<feature type="transmembrane region" description="Helical" evidence="1">
    <location>
        <begin position="111"/>
        <end position="128"/>
    </location>
</feature>
<protein>
    <submittedName>
        <fullName evidence="2">Uncharacterized protein</fullName>
    </submittedName>
</protein>
<sequence>MKMLVNQIWTCSTDHLLLLVKADLIPQIITTLNPLSLSLAEAEDVHTYLLSSINSTVWHATPFGFTYIGIEDRDEQLAIRKAVFEQVLAPSEKYIWHLCTNRFSIIDGDQSKRFLALLAGILAISLSYQPTMNFVLHMPFFLSISSCLTFFELSGSVWCSLYNLLHAQLTWNKQGGEPRRSGTAIFRSLRMEGIEDVNEEKLLNELRRRNERDVVEQGIEWCNLHGMNLPRL</sequence>
<keyword evidence="1" id="KW-1133">Transmembrane helix</keyword>
<dbReference type="EMBL" id="JARBJD010000004">
    <property type="protein sequence ID" value="KAK2964073.1"/>
    <property type="molecule type" value="Genomic_DNA"/>
</dbReference>
<evidence type="ECO:0000313" key="3">
    <source>
        <dbReference type="Proteomes" id="UP001281761"/>
    </source>
</evidence>
<proteinExistence type="predicted"/>
<gene>
    <name evidence="2" type="ORF">BLNAU_1154</name>
</gene>
<keyword evidence="3" id="KW-1185">Reference proteome</keyword>
<comment type="caution">
    <text evidence="2">The sequence shown here is derived from an EMBL/GenBank/DDBJ whole genome shotgun (WGS) entry which is preliminary data.</text>
</comment>
<name>A0ABQ9YK15_9EUKA</name>
<keyword evidence="1" id="KW-0812">Transmembrane</keyword>
<dbReference type="Proteomes" id="UP001281761">
    <property type="component" value="Unassembled WGS sequence"/>
</dbReference>
<keyword evidence="1" id="KW-0472">Membrane</keyword>
<accession>A0ABQ9YK15</accession>
<organism evidence="2 3">
    <name type="scientific">Blattamonas nauphoetae</name>
    <dbReference type="NCBI Taxonomy" id="2049346"/>
    <lineage>
        <taxon>Eukaryota</taxon>
        <taxon>Metamonada</taxon>
        <taxon>Preaxostyla</taxon>
        <taxon>Oxymonadida</taxon>
        <taxon>Blattamonas</taxon>
    </lineage>
</organism>
<evidence type="ECO:0000313" key="2">
    <source>
        <dbReference type="EMBL" id="KAK2964073.1"/>
    </source>
</evidence>
<feature type="transmembrane region" description="Helical" evidence="1">
    <location>
        <begin position="140"/>
        <end position="165"/>
    </location>
</feature>